<evidence type="ECO:0000259" key="1">
    <source>
        <dbReference type="Pfam" id="PF10400"/>
    </source>
</evidence>
<dbReference type="InterPro" id="IPR018309">
    <property type="entry name" value="Tscrpt_reg_PadR_C"/>
</dbReference>
<dbReference type="Proteomes" id="UP000305546">
    <property type="component" value="Unassembled WGS sequence"/>
</dbReference>
<proteinExistence type="predicted"/>
<keyword evidence="3" id="KW-1185">Reference proteome</keyword>
<dbReference type="OrthoDB" id="3186544at2"/>
<dbReference type="AlphaFoldDB" id="A0A5C4M9R3"/>
<name>A0A5C4M9R3_9PSEU</name>
<dbReference type="Pfam" id="PF10400">
    <property type="entry name" value="Vir_act_alpha_C"/>
    <property type="match status" value="1"/>
</dbReference>
<feature type="domain" description="Transcription regulator PadR C-terminal" evidence="1">
    <location>
        <begin position="3"/>
        <end position="54"/>
    </location>
</feature>
<evidence type="ECO:0000313" key="2">
    <source>
        <dbReference type="EMBL" id="TNC28989.1"/>
    </source>
</evidence>
<protein>
    <recommendedName>
        <fullName evidence="1">Transcription regulator PadR C-terminal domain-containing protein</fullName>
    </recommendedName>
</protein>
<organism evidence="2 3">
    <name type="scientific">Amycolatopsis alkalitolerans</name>
    <dbReference type="NCBI Taxonomy" id="2547244"/>
    <lineage>
        <taxon>Bacteria</taxon>
        <taxon>Bacillati</taxon>
        <taxon>Actinomycetota</taxon>
        <taxon>Actinomycetes</taxon>
        <taxon>Pseudonocardiales</taxon>
        <taxon>Pseudonocardiaceae</taxon>
        <taxon>Amycolatopsis</taxon>
    </lineage>
</organism>
<evidence type="ECO:0000313" key="3">
    <source>
        <dbReference type="Proteomes" id="UP000305546"/>
    </source>
</evidence>
<sequence length="57" mass="6803">MARVTERRDELRRLEEQIDWGDDALSVYGGLALEWGLRFTEMHRAWAEWALTQLPEK</sequence>
<dbReference type="EMBL" id="VDFW01000002">
    <property type="protein sequence ID" value="TNC28989.1"/>
    <property type="molecule type" value="Genomic_DNA"/>
</dbReference>
<gene>
    <name evidence="2" type="ORF">FG385_02430</name>
</gene>
<reference evidence="2 3" key="1">
    <citation type="submission" date="2019-06" db="EMBL/GenBank/DDBJ databases">
        <title>Amycolatopsis alkalitolerans sp. nov., isolated from Gastrodia elata Blume.</title>
        <authorList>
            <person name="Narsing Rao M.P."/>
            <person name="Li W.J."/>
        </authorList>
    </citation>
    <scope>NUCLEOTIDE SEQUENCE [LARGE SCALE GENOMIC DNA]</scope>
    <source>
        <strain evidence="2 3">SYSUP0005</strain>
    </source>
</reference>
<accession>A0A5C4M9R3</accession>
<dbReference type="RefSeq" id="WP_139094934.1">
    <property type="nucleotide sequence ID" value="NZ_VDFW01000002.1"/>
</dbReference>
<comment type="caution">
    <text evidence="2">The sequence shown here is derived from an EMBL/GenBank/DDBJ whole genome shotgun (WGS) entry which is preliminary data.</text>
</comment>